<name>A0A388JTM5_CHABU</name>
<evidence type="ECO:0000256" key="4">
    <source>
        <dbReference type="ARBA" id="ARBA00023136"/>
    </source>
</evidence>
<dbReference type="STRING" id="69332.A0A388JTM5"/>
<dbReference type="OMA" id="SMYRVQI"/>
<keyword evidence="4 5" id="KW-0472">Membrane</keyword>
<comment type="subcellular location">
    <subcellularLocation>
        <location evidence="1">Membrane</location>
        <topology evidence="1">Multi-pass membrane protein</topology>
    </subcellularLocation>
</comment>
<dbReference type="AlphaFoldDB" id="A0A388JTM5"/>
<evidence type="ECO:0000256" key="2">
    <source>
        <dbReference type="ARBA" id="ARBA00022692"/>
    </source>
</evidence>
<dbReference type="PANTHER" id="PTHR11040">
    <property type="entry name" value="ZINC/IRON TRANSPORTER"/>
    <property type="match status" value="1"/>
</dbReference>
<dbReference type="EMBL" id="BFEA01000017">
    <property type="protein sequence ID" value="GBG61169.1"/>
    <property type="molecule type" value="Genomic_DNA"/>
</dbReference>
<proteinExistence type="predicted"/>
<dbReference type="PANTHER" id="PTHR11040:SF212">
    <property type="entry name" value="ZINC_IRON PERMEASE"/>
    <property type="match status" value="1"/>
</dbReference>
<organism evidence="6 7">
    <name type="scientific">Chara braunii</name>
    <name type="common">Braun's stonewort</name>
    <dbReference type="NCBI Taxonomy" id="69332"/>
    <lineage>
        <taxon>Eukaryota</taxon>
        <taxon>Viridiplantae</taxon>
        <taxon>Streptophyta</taxon>
        <taxon>Charophyceae</taxon>
        <taxon>Charales</taxon>
        <taxon>Characeae</taxon>
        <taxon>Chara</taxon>
    </lineage>
</organism>
<dbReference type="GO" id="GO:0005886">
    <property type="term" value="C:plasma membrane"/>
    <property type="evidence" value="ECO:0007669"/>
    <property type="project" value="TreeGrafter"/>
</dbReference>
<keyword evidence="3 5" id="KW-1133">Transmembrane helix</keyword>
<feature type="transmembrane region" description="Helical" evidence="5">
    <location>
        <begin position="15"/>
        <end position="37"/>
    </location>
</feature>
<feature type="transmembrane region" description="Helical" evidence="5">
    <location>
        <begin position="49"/>
        <end position="71"/>
    </location>
</feature>
<accession>A0A388JTM5</accession>
<dbReference type="GO" id="GO:0005385">
    <property type="term" value="F:zinc ion transmembrane transporter activity"/>
    <property type="evidence" value="ECO:0007669"/>
    <property type="project" value="TreeGrafter"/>
</dbReference>
<evidence type="ECO:0000256" key="1">
    <source>
        <dbReference type="ARBA" id="ARBA00004141"/>
    </source>
</evidence>
<keyword evidence="7" id="KW-1185">Reference proteome</keyword>
<evidence type="ECO:0000313" key="7">
    <source>
        <dbReference type="Proteomes" id="UP000265515"/>
    </source>
</evidence>
<dbReference type="OrthoDB" id="448280at2759"/>
<dbReference type="Proteomes" id="UP000265515">
    <property type="component" value="Unassembled WGS sequence"/>
</dbReference>
<gene>
    <name evidence="6" type="ORF">CBR_g19245</name>
</gene>
<comment type="caution">
    <text evidence="6">The sequence shown here is derived from an EMBL/GenBank/DDBJ whole genome shotgun (WGS) entry which is preliminary data.</text>
</comment>
<feature type="transmembrane region" description="Helical" evidence="5">
    <location>
        <begin position="83"/>
        <end position="100"/>
    </location>
</feature>
<evidence type="ECO:0000256" key="5">
    <source>
        <dbReference type="SAM" id="Phobius"/>
    </source>
</evidence>
<protein>
    <submittedName>
        <fullName evidence="6">Uncharacterized protein</fullName>
    </submittedName>
</protein>
<keyword evidence="2 5" id="KW-0812">Transmembrane</keyword>
<reference evidence="6 7" key="1">
    <citation type="journal article" date="2018" name="Cell">
        <title>The Chara Genome: Secondary Complexity and Implications for Plant Terrestrialization.</title>
        <authorList>
            <person name="Nishiyama T."/>
            <person name="Sakayama H."/>
            <person name="Vries J.D."/>
            <person name="Buschmann H."/>
            <person name="Saint-Marcoux D."/>
            <person name="Ullrich K.K."/>
            <person name="Haas F.B."/>
            <person name="Vanderstraeten L."/>
            <person name="Becker D."/>
            <person name="Lang D."/>
            <person name="Vosolsobe S."/>
            <person name="Rombauts S."/>
            <person name="Wilhelmsson P.K.I."/>
            <person name="Janitza P."/>
            <person name="Kern R."/>
            <person name="Heyl A."/>
            <person name="Rumpler F."/>
            <person name="Villalobos L.I.A.C."/>
            <person name="Clay J.M."/>
            <person name="Skokan R."/>
            <person name="Toyoda A."/>
            <person name="Suzuki Y."/>
            <person name="Kagoshima H."/>
            <person name="Schijlen E."/>
            <person name="Tajeshwar N."/>
            <person name="Catarino B."/>
            <person name="Hetherington A.J."/>
            <person name="Saltykova A."/>
            <person name="Bonnot C."/>
            <person name="Breuninger H."/>
            <person name="Symeonidi A."/>
            <person name="Radhakrishnan G.V."/>
            <person name="Van Nieuwerburgh F."/>
            <person name="Deforce D."/>
            <person name="Chang C."/>
            <person name="Karol K.G."/>
            <person name="Hedrich R."/>
            <person name="Ulvskov P."/>
            <person name="Glockner G."/>
            <person name="Delwiche C.F."/>
            <person name="Petrasek J."/>
            <person name="Van de Peer Y."/>
            <person name="Friml J."/>
            <person name="Beilby M."/>
            <person name="Dolan L."/>
            <person name="Kohara Y."/>
            <person name="Sugano S."/>
            <person name="Fujiyama A."/>
            <person name="Delaux P.-M."/>
            <person name="Quint M."/>
            <person name="TheiBen G."/>
            <person name="Hagemann M."/>
            <person name="Harholt J."/>
            <person name="Dunand C."/>
            <person name="Zachgo S."/>
            <person name="Langdale J."/>
            <person name="Maumus F."/>
            <person name="Straeten D.V.D."/>
            <person name="Gould S.B."/>
            <person name="Rensing S.A."/>
        </authorList>
    </citation>
    <scope>NUCLEOTIDE SEQUENCE [LARGE SCALE GENOMIC DNA]</scope>
    <source>
        <strain evidence="6 7">S276</strain>
    </source>
</reference>
<dbReference type="Gramene" id="GBG61169">
    <property type="protein sequence ID" value="GBG61169"/>
    <property type="gene ID" value="CBR_g19245"/>
</dbReference>
<dbReference type="Pfam" id="PF02535">
    <property type="entry name" value="Zip"/>
    <property type="match status" value="1"/>
</dbReference>
<evidence type="ECO:0000256" key="3">
    <source>
        <dbReference type="ARBA" id="ARBA00022989"/>
    </source>
</evidence>
<feature type="transmembrane region" description="Helical" evidence="5">
    <location>
        <begin position="383"/>
        <end position="403"/>
    </location>
</feature>
<feature type="transmembrane region" description="Helical" evidence="5">
    <location>
        <begin position="338"/>
        <end position="363"/>
    </location>
</feature>
<sequence>MTIDDSAWAESASTWQLKLVAVAAIILISLVCSFLPLKLRHLSDLTRSLIINLSSYFTAGVFLGVGLLHMLPEAAAELDKDNLHISYAICALGIVVIWFLERHMLRDSQRLMAVAAGAEHRGGASICYVHVHPVSSYGIDGQRGSEDDKSALPGRHRHALCKLHRSISEPPSLSEPLLISVHKDGPPFKPSDAWQQHEEESSPTGDWRLNGVLNTMNSPLEESVSVSTEHCIQCLDEENQTALRQSRPPHDCTVPECGSGGALPSGFPLPPVACEPHDHYLHAGKWKERAAPAAGELVLASGSTDVYSSLHDHLHAAHHQHVVLKGEGMMSYVLATMFSFHSFVVGVAFGSGGAISLLIALLAHKGAEAFAVGVQFVREDVPLRKAVPVIILYCSMTPLGVFAGMMESVVKGQAGVIVTNVTQAVGAGSQCISLSDMPQVVSELVR</sequence>
<dbReference type="InterPro" id="IPR003689">
    <property type="entry name" value="ZIP"/>
</dbReference>
<evidence type="ECO:0000313" key="6">
    <source>
        <dbReference type="EMBL" id="GBG61169.1"/>
    </source>
</evidence>